<comment type="caution">
    <text evidence="3">The sequence shown here is derived from an EMBL/GenBank/DDBJ whole genome shotgun (WGS) entry which is preliminary data.</text>
</comment>
<evidence type="ECO:0000313" key="4">
    <source>
        <dbReference type="Proteomes" id="UP000001861"/>
    </source>
</evidence>
<evidence type="ECO:0000313" key="3">
    <source>
        <dbReference type="EMBL" id="EAU91572.1"/>
    </source>
</evidence>
<dbReference type="Pfam" id="PF21202">
    <property type="entry name" value="SLX1_C"/>
    <property type="match status" value="1"/>
</dbReference>
<dbReference type="Gene3D" id="3.30.40.10">
    <property type="entry name" value="Zinc/RING finger domain, C3HC4 (zinc finger)"/>
    <property type="match status" value="1"/>
</dbReference>
<dbReference type="SMART" id="SM00384">
    <property type="entry name" value="AT_hook"/>
    <property type="match status" value="7"/>
</dbReference>
<dbReference type="STRING" id="240176.A8N6F8"/>
<dbReference type="RefSeq" id="XP_001830425.1">
    <property type="nucleotide sequence ID" value="XM_001830373.1"/>
</dbReference>
<dbReference type="eggNOG" id="KOG3005">
    <property type="taxonomic scope" value="Eukaryota"/>
</dbReference>
<dbReference type="OMA" id="LECAHAM"/>
<name>A8N6F8_COPC7</name>
<accession>A8N6F8</accession>
<proteinExistence type="predicted"/>
<dbReference type="KEGG" id="cci:CC1G_02061"/>
<dbReference type="InterPro" id="IPR013083">
    <property type="entry name" value="Znf_RING/FYVE/PHD"/>
</dbReference>
<keyword evidence="4" id="KW-1185">Reference proteome</keyword>
<dbReference type="InterPro" id="IPR048749">
    <property type="entry name" value="SLX1_C"/>
</dbReference>
<dbReference type="GeneID" id="6006867"/>
<dbReference type="PRINTS" id="PR00929">
    <property type="entry name" value="ATHOOK"/>
</dbReference>
<dbReference type="InterPro" id="IPR017956">
    <property type="entry name" value="AT_hook_DNA-bd_motif"/>
</dbReference>
<feature type="compositionally biased region" description="Low complexity" evidence="1">
    <location>
        <begin position="317"/>
        <end position="326"/>
    </location>
</feature>
<reference evidence="3 4" key="1">
    <citation type="journal article" date="2010" name="Proc. Natl. Acad. Sci. U.S.A.">
        <title>Insights into evolution of multicellular fungi from the assembled chromosomes of the mushroom Coprinopsis cinerea (Coprinus cinereus).</title>
        <authorList>
            <person name="Stajich J.E."/>
            <person name="Wilke S.K."/>
            <person name="Ahren D."/>
            <person name="Au C.H."/>
            <person name="Birren B.W."/>
            <person name="Borodovsky M."/>
            <person name="Burns C."/>
            <person name="Canback B."/>
            <person name="Casselton L.A."/>
            <person name="Cheng C.K."/>
            <person name="Deng J."/>
            <person name="Dietrich F.S."/>
            <person name="Fargo D.C."/>
            <person name="Farman M.L."/>
            <person name="Gathman A.C."/>
            <person name="Goldberg J."/>
            <person name="Guigo R."/>
            <person name="Hoegger P.J."/>
            <person name="Hooker J.B."/>
            <person name="Huggins A."/>
            <person name="James T.Y."/>
            <person name="Kamada T."/>
            <person name="Kilaru S."/>
            <person name="Kodira C."/>
            <person name="Kues U."/>
            <person name="Kupfer D."/>
            <person name="Kwan H.S."/>
            <person name="Lomsadze A."/>
            <person name="Li W."/>
            <person name="Lilly W.W."/>
            <person name="Ma L.J."/>
            <person name="Mackey A.J."/>
            <person name="Manning G."/>
            <person name="Martin F."/>
            <person name="Muraguchi H."/>
            <person name="Natvig D.O."/>
            <person name="Palmerini H."/>
            <person name="Ramesh M.A."/>
            <person name="Rehmeyer C.J."/>
            <person name="Roe B.A."/>
            <person name="Shenoy N."/>
            <person name="Stanke M."/>
            <person name="Ter-Hovhannisyan V."/>
            <person name="Tunlid A."/>
            <person name="Velagapudi R."/>
            <person name="Vision T.J."/>
            <person name="Zeng Q."/>
            <person name="Zolan M.E."/>
            <person name="Pukkila P.J."/>
        </authorList>
    </citation>
    <scope>NUCLEOTIDE SEQUENCE [LARGE SCALE GENOMIC DNA]</scope>
    <source>
        <strain evidence="4">Okayama-7 / 130 / ATCC MYA-4618 / FGSC 9003</strain>
    </source>
</reference>
<feature type="domain" description="Structure-specific endonuclease subunit SLX1 C-terminal" evidence="2">
    <location>
        <begin position="141"/>
        <end position="217"/>
    </location>
</feature>
<feature type="compositionally biased region" description="Low complexity" evidence="1">
    <location>
        <begin position="357"/>
        <end position="367"/>
    </location>
</feature>
<dbReference type="OrthoDB" id="24645at2759"/>
<dbReference type="VEuPathDB" id="FungiDB:CC1G_02061"/>
<dbReference type="GO" id="GO:0003677">
    <property type="term" value="F:DNA binding"/>
    <property type="evidence" value="ECO:0007669"/>
    <property type="project" value="InterPro"/>
</dbReference>
<protein>
    <recommendedName>
        <fullName evidence="2">Structure-specific endonuclease subunit SLX1 C-terminal domain-containing protein</fullName>
    </recommendedName>
</protein>
<evidence type="ECO:0000256" key="1">
    <source>
        <dbReference type="SAM" id="MobiDB-lite"/>
    </source>
</evidence>
<dbReference type="InParanoid" id="A8N6F8"/>
<gene>
    <name evidence="3" type="ORF">CC1G_02061</name>
</gene>
<dbReference type="EMBL" id="AACS02000003">
    <property type="protein sequence ID" value="EAU91572.1"/>
    <property type="molecule type" value="Genomic_DNA"/>
</dbReference>
<dbReference type="AlphaFoldDB" id="A8N6F8"/>
<feature type="compositionally biased region" description="Low complexity" evidence="1">
    <location>
        <begin position="458"/>
        <end position="477"/>
    </location>
</feature>
<feature type="region of interest" description="Disordered" evidence="1">
    <location>
        <begin position="265"/>
        <end position="520"/>
    </location>
</feature>
<feature type="compositionally biased region" description="Low complexity" evidence="1">
    <location>
        <begin position="499"/>
        <end position="520"/>
    </location>
</feature>
<sequence>MICTHPFSLWPLHVKLFTEEAVRHWAKFDKESGVQTVSFEGCSEELKRNLRLLVADGNGSGKGKGKAKAVADGSSGDETAVVGQRFPPGFVCTIELEGVDGRSGHPLGSGRIGPVDDTDEAFKARILAKNTTLIASGKVPSCAICTKPVDTYAKEPFTAALCPHGSCKSVSHIECLSSSFLAASSQSSSSNTYSSTLLPRGGNCPSCGAYTLWGDIIRACDRRSTGTVDGHNIPEDEDDLYTEDEEVHLEVEEGSIDEGLLGMMNGLTLGATSSPTKRRGRPPKAAKSPSASPKRRVRPPKASPSPSPSPKRRGRPPKVAASVPAPVATPPKRRGRPPKTVSALQPKAASGEEFDFSGVSGSTSGSSEAGNVRPSPQKRRGPGRPPGSLNKKKTRSKEGTGDKVTSPRAKVTKASANTRNGKAAVLDSNSDSDSASYGTAMEDFLSQQRKPGRPRSRPPASSTSSLPSTSSLMTPSPTKRRGRPPRTPPPSSRGYSKESGILISSDSDSDSSPSFDLPDLGNLLASLNLRTPSRNAAATGGSAPVSPVSILGSHYRVTPQHLRIGAVVFDVDQEREVIDISD</sequence>
<dbReference type="Proteomes" id="UP000001861">
    <property type="component" value="Unassembled WGS sequence"/>
</dbReference>
<feature type="compositionally biased region" description="Polar residues" evidence="1">
    <location>
        <begin position="427"/>
        <end position="437"/>
    </location>
</feature>
<organism evidence="3 4">
    <name type="scientific">Coprinopsis cinerea (strain Okayama-7 / 130 / ATCC MYA-4618 / FGSC 9003)</name>
    <name type="common">Inky cap fungus</name>
    <name type="synonym">Hormographiella aspergillata</name>
    <dbReference type="NCBI Taxonomy" id="240176"/>
    <lineage>
        <taxon>Eukaryota</taxon>
        <taxon>Fungi</taxon>
        <taxon>Dikarya</taxon>
        <taxon>Basidiomycota</taxon>
        <taxon>Agaricomycotina</taxon>
        <taxon>Agaricomycetes</taxon>
        <taxon>Agaricomycetidae</taxon>
        <taxon>Agaricales</taxon>
        <taxon>Agaricineae</taxon>
        <taxon>Psathyrellaceae</taxon>
        <taxon>Coprinopsis</taxon>
    </lineage>
</organism>
<evidence type="ECO:0000259" key="2">
    <source>
        <dbReference type="Pfam" id="PF21202"/>
    </source>
</evidence>